<organism evidence="1 2">
    <name type="scientific">Psychrosphaera algicola</name>
    <dbReference type="NCBI Taxonomy" id="3023714"/>
    <lineage>
        <taxon>Bacteria</taxon>
        <taxon>Pseudomonadati</taxon>
        <taxon>Pseudomonadota</taxon>
        <taxon>Gammaproteobacteria</taxon>
        <taxon>Alteromonadales</taxon>
        <taxon>Pseudoalteromonadaceae</taxon>
        <taxon>Psychrosphaera</taxon>
    </lineage>
</organism>
<accession>A0ABT5F8W4</accession>
<keyword evidence="2" id="KW-1185">Reference proteome</keyword>
<name>A0ABT5F8W4_9GAMM</name>
<dbReference type="Proteomes" id="UP001528411">
    <property type="component" value="Unassembled WGS sequence"/>
</dbReference>
<protein>
    <submittedName>
        <fullName evidence="1">Uncharacterized protein</fullName>
    </submittedName>
</protein>
<dbReference type="EMBL" id="JAQOMS010000002">
    <property type="protein sequence ID" value="MDC2887861.1"/>
    <property type="molecule type" value="Genomic_DNA"/>
</dbReference>
<dbReference type="RefSeq" id="WP_272179636.1">
    <property type="nucleotide sequence ID" value="NZ_JAQOMS010000002.1"/>
</dbReference>
<reference evidence="1 2" key="1">
    <citation type="submission" date="2023-01" db="EMBL/GenBank/DDBJ databases">
        <title>Psychrosphaera sp. nov., isolated from marine algae.</title>
        <authorList>
            <person name="Bayburt H."/>
            <person name="Choi B.J."/>
            <person name="Kim J.M."/>
            <person name="Choi D.G."/>
            <person name="Jeon C.O."/>
        </authorList>
    </citation>
    <scope>NUCLEOTIDE SEQUENCE [LARGE SCALE GENOMIC DNA]</scope>
    <source>
        <strain evidence="1 2">G1-22</strain>
    </source>
</reference>
<gene>
    <name evidence="1" type="ORF">PN838_02180</name>
</gene>
<sequence length="94" mass="10804">MALVCFVAGYQYSSFSQKASSQMTKCTVEKQKQQSTNNQHQQLPTLVNDTVTYQQEVSHSTLKPFELNENIEASNNDDVDSIFYKLQQLRSVHR</sequence>
<comment type="caution">
    <text evidence="1">The sequence shown here is derived from an EMBL/GenBank/DDBJ whole genome shotgun (WGS) entry which is preliminary data.</text>
</comment>
<evidence type="ECO:0000313" key="2">
    <source>
        <dbReference type="Proteomes" id="UP001528411"/>
    </source>
</evidence>
<proteinExistence type="predicted"/>
<evidence type="ECO:0000313" key="1">
    <source>
        <dbReference type="EMBL" id="MDC2887861.1"/>
    </source>
</evidence>